<accession>A0ABD2NBH8</accession>
<gene>
    <name evidence="1" type="ORF">HHI36_020290</name>
</gene>
<name>A0ABD2NBH8_9CUCU</name>
<keyword evidence="2" id="KW-1185">Reference proteome</keyword>
<evidence type="ECO:0000313" key="2">
    <source>
        <dbReference type="Proteomes" id="UP001516400"/>
    </source>
</evidence>
<reference evidence="1 2" key="1">
    <citation type="journal article" date="2021" name="BMC Biol.">
        <title>Horizontally acquired antibacterial genes associated with adaptive radiation of ladybird beetles.</title>
        <authorList>
            <person name="Li H.S."/>
            <person name="Tang X.F."/>
            <person name="Huang Y.H."/>
            <person name="Xu Z.Y."/>
            <person name="Chen M.L."/>
            <person name="Du X.Y."/>
            <person name="Qiu B.Y."/>
            <person name="Chen P.T."/>
            <person name="Zhang W."/>
            <person name="Slipinski A."/>
            <person name="Escalona H.E."/>
            <person name="Waterhouse R.M."/>
            <person name="Zwick A."/>
            <person name="Pang H."/>
        </authorList>
    </citation>
    <scope>NUCLEOTIDE SEQUENCE [LARGE SCALE GENOMIC DNA]</scope>
    <source>
        <strain evidence="1">SYSU2018</strain>
    </source>
</reference>
<evidence type="ECO:0000313" key="1">
    <source>
        <dbReference type="EMBL" id="KAL3275531.1"/>
    </source>
</evidence>
<comment type="caution">
    <text evidence="1">The sequence shown here is derived from an EMBL/GenBank/DDBJ whole genome shotgun (WGS) entry which is preliminary data.</text>
</comment>
<dbReference type="Proteomes" id="UP001516400">
    <property type="component" value="Unassembled WGS sequence"/>
</dbReference>
<dbReference type="EMBL" id="JABFTP020000083">
    <property type="protein sequence ID" value="KAL3275531.1"/>
    <property type="molecule type" value="Genomic_DNA"/>
</dbReference>
<organism evidence="1 2">
    <name type="scientific">Cryptolaemus montrouzieri</name>
    <dbReference type="NCBI Taxonomy" id="559131"/>
    <lineage>
        <taxon>Eukaryota</taxon>
        <taxon>Metazoa</taxon>
        <taxon>Ecdysozoa</taxon>
        <taxon>Arthropoda</taxon>
        <taxon>Hexapoda</taxon>
        <taxon>Insecta</taxon>
        <taxon>Pterygota</taxon>
        <taxon>Neoptera</taxon>
        <taxon>Endopterygota</taxon>
        <taxon>Coleoptera</taxon>
        <taxon>Polyphaga</taxon>
        <taxon>Cucujiformia</taxon>
        <taxon>Coccinelloidea</taxon>
        <taxon>Coccinellidae</taxon>
        <taxon>Scymninae</taxon>
        <taxon>Scymnini</taxon>
        <taxon>Cryptolaemus</taxon>
    </lineage>
</organism>
<sequence length="197" mass="22890">MQCFKLAFPKVRQLENKKMDKSLHTSDESLGLKKTVVAAQTIYRVRKDKNSKMQLTILKKHLRNSHKDTRKQEKIAYIENSFDKTKAVWKVIKRETVTKKKNQNNESSFTADELNSFFADIGKSIAPFVKPSHKEEPRYLRGKTLKSPFPLFNCPTTEEEIENIVHKFKSKMSSDIYGFTVPLLKTFLPIIIPHSIM</sequence>
<protein>
    <submittedName>
        <fullName evidence="1">Uncharacterized protein</fullName>
    </submittedName>
</protein>
<proteinExistence type="predicted"/>
<dbReference type="AlphaFoldDB" id="A0ABD2NBH8"/>